<proteinExistence type="predicted"/>
<comment type="caution">
    <text evidence="2">The sequence shown here is derived from an EMBL/GenBank/DDBJ whole genome shotgun (WGS) entry which is preliminary data.</text>
</comment>
<dbReference type="EMBL" id="SRMP02000003">
    <property type="protein sequence ID" value="MFN0290477.1"/>
    <property type="molecule type" value="Genomic_DNA"/>
</dbReference>
<protein>
    <submittedName>
        <fullName evidence="2">Uncharacterized protein</fullName>
    </submittedName>
</protein>
<keyword evidence="1" id="KW-0732">Signal</keyword>
<dbReference type="Proteomes" id="UP001517367">
    <property type="component" value="Unassembled WGS sequence"/>
</dbReference>
<accession>A0ABW9JDJ1</accession>
<feature type="chain" id="PRO_5045381435" evidence="1">
    <location>
        <begin position="21"/>
        <end position="529"/>
    </location>
</feature>
<name>A0ABW9JDJ1_9SPHI</name>
<evidence type="ECO:0000313" key="3">
    <source>
        <dbReference type="Proteomes" id="UP001517367"/>
    </source>
</evidence>
<evidence type="ECO:0000256" key="1">
    <source>
        <dbReference type="SAM" id="SignalP"/>
    </source>
</evidence>
<sequence length="529" mass="58366">MLKKIILSAVAIAAVSFTQAQQVSLSWSTDSGMGSASNSLARGSEGKIFKLSLVPTFSGGISLIPKITVHNKELKETNQQSISIADKETKSSGILTTKDHLYFFTNMYDKKLKSTGFYCQALDINSFENKGENTNLISLAADKEAQQPIFKYQLSADSTKLLLTGAPNDRSGTGKYYLGVYDEAMKKLWDKTIDLPNKGKDMVVLSESITNDGRVVLLVKHFDKGTQDEHITQGGKKLPAYSTKLLWFDKGETTQKELPLNTGDRFIHSIALAKEEKNELTLFGLYQQKPEGNINGYVIFKVSATNAEITSTGEFAATLLQSMEKDEQGSNNKKDGGLSPYFKFVKMETRENGDRDFLLEFTKGRLTPTGFTVGPDPRANSRPSALIFVHGNIIDINIKANGEKLITRIPKFQDVADLDHVSSFNTLVYKDKLLFFYNDASDNLKQDIAAKPKKTNFGIGGRKLLGSVDANLAMAIIDAQGNVSRKIIIDRKQTPLIPAVNASIKMSTHQLAFYAINGRKELIGLLEVK</sequence>
<keyword evidence="3" id="KW-1185">Reference proteome</keyword>
<reference evidence="2 3" key="1">
    <citation type="submission" date="2024-12" db="EMBL/GenBank/DDBJ databases">
        <authorList>
            <person name="Hu S."/>
        </authorList>
    </citation>
    <scope>NUCLEOTIDE SEQUENCE [LARGE SCALE GENOMIC DNA]</scope>
    <source>
        <strain evidence="2 3">P-25</strain>
    </source>
</reference>
<feature type="signal peptide" evidence="1">
    <location>
        <begin position="1"/>
        <end position="20"/>
    </location>
</feature>
<gene>
    <name evidence="2" type="ORF">E5L68_003700</name>
</gene>
<organism evidence="2 3">
    <name type="scientific">Pedobacter helvus</name>
    <dbReference type="NCBI Taxonomy" id="2563444"/>
    <lineage>
        <taxon>Bacteria</taxon>
        <taxon>Pseudomonadati</taxon>
        <taxon>Bacteroidota</taxon>
        <taxon>Sphingobacteriia</taxon>
        <taxon>Sphingobacteriales</taxon>
        <taxon>Sphingobacteriaceae</taxon>
        <taxon>Pedobacter</taxon>
    </lineage>
</organism>
<dbReference type="RefSeq" id="WP_138729705.1">
    <property type="nucleotide sequence ID" value="NZ_SRMP02000003.1"/>
</dbReference>
<evidence type="ECO:0000313" key="2">
    <source>
        <dbReference type="EMBL" id="MFN0290477.1"/>
    </source>
</evidence>